<protein>
    <submittedName>
        <fullName evidence="4">PRC-barrel domain-containing protein</fullName>
    </submittedName>
</protein>
<sequence length="199" mass="19569">MKTILASTAIALVMASAATAQTSAATDGTSQDSMSVQSTGTDTGTAAGAATDGTSTDSMSVDSTGAATAPTDTGMTAAETPATDGTSNDSMSVAAPTITMDGYSDVAVAEVTVDQLTGLTVYDTEGATVGAVSEPVTGDDGSVSDVIVDVGGFLGLGAKPVAIPLESLQVLANADGSDMRAYVGMTKDQLTEMPTYEAN</sequence>
<feature type="compositionally biased region" description="Polar residues" evidence="1">
    <location>
        <begin position="59"/>
        <end position="74"/>
    </location>
</feature>
<accession>A0A1M4W6J9</accession>
<feature type="domain" description="PRC-barrel" evidence="3">
    <location>
        <begin position="111"/>
        <end position="170"/>
    </location>
</feature>
<dbReference type="InterPro" id="IPR011033">
    <property type="entry name" value="PRC_barrel-like_sf"/>
</dbReference>
<name>A0A1M4W6J9_LOKAT</name>
<dbReference type="Proteomes" id="UP000183987">
    <property type="component" value="Unassembled WGS sequence"/>
</dbReference>
<dbReference type="PANTHER" id="PTHR36505">
    <property type="entry name" value="BLR1072 PROTEIN"/>
    <property type="match status" value="1"/>
</dbReference>
<feature type="compositionally biased region" description="Low complexity" evidence="1">
    <location>
        <begin position="38"/>
        <end position="58"/>
    </location>
</feature>
<reference evidence="5" key="1">
    <citation type="submission" date="2016-11" db="EMBL/GenBank/DDBJ databases">
        <authorList>
            <person name="Varghese N."/>
            <person name="Submissions S."/>
        </authorList>
    </citation>
    <scope>NUCLEOTIDE SEQUENCE [LARGE SCALE GENOMIC DNA]</scope>
    <source>
        <strain evidence="5">DSM 29326</strain>
    </source>
</reference>
<dbReference type="OrthoDB" id="7876889at2"/>
<feature type="region of interest" description="Disordered" evidence="1">
    <location>
        <begin position="22"/>
        <end position="90"/>
    </location>
</feature>
<dbReference type="Gene3D" id="2.30.30.240">
    <property type="entry name" value="PRC-barrel domain"/>
    <property type="match status" value="1"/>
</dbReference>
<feature type="chain" id="PRO_5013313565" evidence="2">
    <location>
        <begin position="21"/>
        <end position="199"/>
    </location>
</feature>
<proteinExistence type="predicted"/>
<dbReference type="EMBL" id="FQUE01000002">
    <property type="protein sequence ID" value="SHE76775.1"/>
    <property type="molecule type" value="Genomic_DNA"/>
</dbReference>
<dbReference type="RefSeq" id="WP_072856168.1">
    <property type="nucleotide sequence ID" value="NZ_FQUE01000002.1"/>
</dbReference>
<gene>
    <name evidence="4" type="ORF">SAMN05444339_1021</name>
</gene>
<evidence type="ECO:0000313" key="5">
    <source>
        <dbReference type="Proteomes" id="UP000183987"/>
    </source>
</evidence>
<dbReference type="Pfam" id="PF05239">
    <property type="entry name" value="PRC"/>
    <property type="match status" value="1"/>
</dbReference>
<evidence type="ECO:0000256" key="1">
    <source>
        <dbReference type="SAM" id="MobiDB-lite"/>
    </source>
</evidence>
<dbReference type="STRING" id="366533.SAMN05444339_1021"/>
<feature type="signal peptide" evidence="2">
    <location>
        <begin position="1"/>
        <end position="20"/>
    </location>
</feature>
<evidence type="ECO:0000313" key="4">
    <source>
        <dbReference type="EMBL" id="SHE76775.1"/>
    </source>
</evidence>
<keyword evidence="2" id="KW-0732">Signal</keyword>
<dbReference type="PANTHER" id="PTHR36505:SF1">
    <property type="entry name" value="BLR1072 PROTEIN"/>
    <property type="match status" value="1"/>
</dbReference>
<keyword evidence="5" id="KW-1185">Reference proteome</keyword>
<evidence type="ECO:0000259" key="3">
    <source>
        <dbReference type="Pfam" id="PF05239"/>
    </source>
</evidence>
<dbReference type="InterPro" id="IPR027275">
    <property type="entry name" value="PRC-brl_dom"/>
</dbReference>
<organism evidence="4 5">
    <name type="scientific">Loktanella atrilutea</name>
    <dbReference type="NCBI Taxonomy" id="366533"/>
    <lineage>
        <taxon>Bacteria</taxon>
        <taxon>Pseudomonadati</taxon>
        <taxon>Pseudomonadota</taxon>
        <taxon>Alphaproteobacteria</taxon>
        <taxon>Rhodobacterales</taxon>
        <taxon>Roseobacteraceae</taxon>
        <taxon>Loktanella</taxon>
    </lineage>
</organism>
<dbReference type="AlphaFoldDB" id="A0A1M4W6J9"/>
<evidence type="ECO:0000256" key="2">
    <source>
        <dbReference type="SAM" id="SignalP"/>
    </source>
</evidence>
<dbReference type="SUPFAM" id="SSF50346">
    <property type="entry name" value="PRC-barrel domain"/>
    <property type="match status" value="1"/>
</dbReference>